<comment type="caution">
    <text evidence="3">The sequence shown here is derived from an EMBL/GenBank/DDBJ whole genome shotgun (WGS) entry which is preliminary data.</text>
</comment>
<feature type="region of interest" description="Disordered" evidence="1">
    <location>
        <begin position="79"/>
        <end position="152"/>
    </location>
</feature>
<dbReference type="AlphaFoldDB" id="A0A024GMI8"/>
<dbReference type="InParanoid" id="A0A024GMI8"/>
<feature type="compositionally biased region" description="Basic residues" evidence="1">
    <location>
        <begin position="142"/>
        <end position="152"/>
    </location>
</feature>
<organism evidence="3 4">
    <name type="scientific">Albugo candida</name>
    <dbReference type="NCBI Taxonomy" id="65357"/>
    <lineage>
        <taxon>Eukaryota</taxon>
        <taxon>Sar</taxon>
        <taxon>Stramenopiles</taxon>
        <taxon>Oomycota</taxon>
        <taxon>Peronosporomycetes</taxon>
        <taxon>Albuginales</taxon>
        <taxon>Albuginaceae</taxon>
        <taxon>Albugo</taxon>
    </lineage>
</organism>
<feature type="chain" id="PRO_5001529589" description="RxLR effector protein" evidence="2">
    <location>
        <begin position="19"/>
        <end position="152"/>
    </location>
</feature>
<evidence type="ECO:0000313" key="3">
    <source>
        <dbReference type="EMBL" id="CCI47752.1"/>
    </source>
</evidence>
<keyword evidence="4" id="KW-1185">Reference proteome</keyword>
<reference evidence="3 4" key="1">
    <citation type="submission" date="2012-05" db="EMBL/GenBank/DDBJ databases">
        <title>Recombination and specialization in a pathogen metapopulation.</title>
        <authorList>
            <person name="Gardiner A."/>
            <person name="Kemen E."/>
            <person name="Schultz-Larsen T."/>
            <person name="MacLean D."/>
            <person name="Van Oosterhout C."/>
            <person name="Jones J.D.G."/>
        </authorList>
    </citation>
    <scope>NUCLEOTIDE SEQUENCE [LARGE SCALE GENOMIC DNA]</scope>
    <source>
        <strain evidence="3 4">Ac Nc2</strain>
    </source>
</reference>
<dbReference type="EMBL" id="CAIX01000184">
    <property type="protein sequence ID" value="CCI47752.1"/>
    <property type="molecule type" value="Genomic_DNA"/>
</dbReference>
<dbReference type="Proteomes" id="UP000053237">
    <property type="component" value="Unassembled WGS sequence"/>
</dbReference>
<protein>
    <recommendedName>
        <fullName evidence="5">RxLR effector protein</fullName>
    </recommendedName>
</protein>
<keyword evidence="2" id="KW-0732">Signal</keyword>
<evidence type="ECO:0000313" key="4">
    <source>
        <dbReference type="Proteomes" id="UP000053237"/>
    </source>
</evidence>
<feature type="compositionally biased region" description="Basic and acidic residues" evidence="1">
    <location>
        <begin position="118"/>
        <end position="141"/>
    </location>
</feature>
<evidence type="ECO:0008006" key="5">
    <source>
        <dbReference type="Google" id="ProtNLM"/>
    </source>
</evidence>
<name>A0A024GMI8_9STRA</name>
<gene>
    <name evidence="3" type="ORF">BN9_087680</name>
</gene>
<sequence length="152" mass="16961">MTIVSLILLTATSPLYRALHFRKFTPIFTECDVSSVRIHFQIHSQLKMRKTAIILLVASFCVSQYSCEELSGRELTTSPRFRKLEDSPEQGTVGGPGAISKHPSQRYLSSAVVGIADDNAKDDRESSKEKDNKKNREEEKPKGHKGLKGGKK</sequence>
<feature type="signal peptide" evidence="2">
    <location>
        <begin position="1"/>
        <end position="18"/>
    </location>
</feature>
<proteinExistence type="predicted"/>
<evidence type="ECO:0000256" key="2">
    <source>
        <dbReference type="SAM" id="SignalP"/>
    </source>
</evidence>
<evidence type="ECO:0000256" key="1">
    <source>
        <dbReference type="SAM" id="MobiDB-lite"/>
    </source>
</evidence>
<accession>A0A024GMI8</accession>